<evidence type="ECO:0000259" key="14">
    <source>
        <dbReference type="Pfam" id="PF08016"/>
    </source>
</evidence>
<dbReference type="InterPro" id="IPR013122">
    <property type="entry name" value="PKD1_2_channel"/>
</dbReference>
<feature type="transmembrane region" description="Helical" evidence="9">
    <location>
        <begin position="2361"/>
        <end position="2378"/>
    </location>
</feature>
<evidence type="ECO:0000259" key="12">
    <source>
        <dbReference type="Pfam" id="PF02026"/>
    </source>
</evidence>
<dbReference type="Pfam" id="PF02714">
    <property type="entry name" value="RSN1_7TM"/>
    <property type="match status" value="1"/>
</dbReference>
<evidence type="ECO:0000259" key="16">
    <source>
        <dbReference type="Pfam" id="PF14703"/>
    </source>
</evidence>
<dbReference type="Pfam" id="PF14703">
    <property type="entry name" value="PHM7_cyt"/>
    <property type="match status" value="1"/>
</dbReference>
<feature type="transmembrane region" description="Helical" evidence="9">
    <location>
        <begin position="1831"/>
        <end position="1854"/>
    </location>
</feature>
<comment type="similarity">
    <text evidence="3">Belongs to the CSC1 (TC 1.A.17) family.</text>
</comment>
<keyword evidence="5 9" id="KW-0812">Transmembrane</keyword>
<evidence type="ECO:0000256" key="1">
    <source>
        <dbReference type="ARBA" id="ARBA00004141"/>
    </source>
</evidence>
<protein>
    <recommendedName>
        <fullName evidence="24">Polycystin cation channel PKD1/PKD2 domain-containing protein</fullName>
    </recommendedName>
</protein>
<evidence type="ECO:0000256" key="3">
    <source>
        <dbReference type="ARBA" id="ARBA00007779"/>
    </source>
</evidence>
<evidence type="ECO:0000259" key="13">
    <source>
        <dbReference type="Pfam" id="PF02714"/>
    </source>
</evidence>
<reference evidence="21 22" key="1">
    <citation type="submission" date="2018-08" db="EMBL/GenBank/DDBJ databases">
        <title>Aphanomyces genome sequencing and annotation.</title>
        <authorList>
            <person name="Minardi D."/>
            <person name="Oidtmann B."/>
            <person name="Van Der Giezen M."/>
            <person name="Studholme D.J."/>
        </authorList>
    </citation>
    <scope>NUCLEOTIDE SEQUENCE [LARGE SCALE GENOMIC DNA]</scope>
    <source>
        <strain evidence="20 22">D2</strain>
        <strain evidence="18 21">SA</strain>
        <strain evidence="19 23">Si</strain>
    </source>
</reference>
<feature type="transmembrane region" description="Helical" evidence="9">
    <location>
        <begin position="2491"/>
        <end position="2513"/>
    </location>
</feature>
<feature type="compositionally biased region" description="Acidic residues" evidence="8">
    <location>
        <begin position="1727"/>
        <end position="1743"/>
    </location>
</feature>
<feature type="transmembrane region" description="Helical" evidence="9">
    <location>
        <begin position="445"/>
        <end position="464"/>
    </location>
</feature>
<evidence type="ECO:0000256" key="9">
    <source>
        <dbReference type="SAM" id="Phobius"/>
    </source>
</evidence>
<feature type="signal peptide" evidence="10">
    <location>
        <begin position="1"/>
        <end position="19"/>
    </location>
</feature>
<dbReference type="Pfam" id="PF02026">
    <property type="entry name" value="RyR"/>
    <property type="match status" value="2"/>
</dbReference>
<evidence type="ECO:0000256" key="4">
    <source>
        <dbReference type="ARBA" id="ARBA00022448"/>
    </source>
</evidence>
<feature type="transmembrane region" description="Helical" evidence="9">
    <location>
        <begin position="2410"/>
        <end position="2442"/>
    </location>
</feature>
<dbReference type="InterPro" id="IPR032880">
    <property type="entry name" value="CSC1/OSCA1-like_N"/>
</dbReference>
<dbReference type="EMBL" id="QUTB01004554">
    <property type="protein sequence ID" value="RHY61218.1"/>
    <property type="molecule type" value="Genomic_DNA"/>
</dbReference>
<evidence type="ECO:0000313" key="22">
    <source>
        <dbReference type="Proteomes" id="UP000266643"/>
    </source>
</evidence>
<dbReference type="InterPro" id="IPR045122">
    <property type="entry name" value="Csc1-like"/>
</dbReference>
<feature type="domain" description="Polycystin" evidence="17">
    <location>
        <begin position="186"/>
        <end position="367"/>
    </location>
</feature>
<dbReference type="Gene3D" id="1.10.287.70">
    <property type="match status" value="1"/>
</dbReference>
<comment type="caution">
    <text evidence="20">The sequence shown here is derived from an EMBL/GenBank/DDBJ whole genome shotgun (WGS) entry which is preliminary data.</text>
</comment>
<dbReference type="Gene3D" id="3.40.710.10">
    <property type="entry name" value="DD-peptidase/beta-lactamase superfamily"/>
    <property type="match status" value="1"/>
</dbReference>
<dbReference type="EMBL" id="QUTC01005844">
    <property type="protein sequence ID" value="RHY55512.1"/>
    <property type="molecule type" value="Genomic_DNA"/>
</dbReference>
<name>A0A397DEE5_APHAT</name>
<feature type="domain" description="Beta-lactamase-related" evidence="11">
    <location>
        <begin position="1175"/>
        <end position="1449"/>
    </location>
</feature>
<evidence type="ECO:0000256" key="5">
    <source>
        <dbReference type="ARBA" id="ARBA00022692"/>
    </source>
</evidence>
<evidence type="ECO:0000259" key="15">
    <source>
        <dbReference type="Pfam" id="PF13967"/>
    </source>
</evidence>
<dbReference type="InterPro" id="IPR012338">
    <property type="entry name" value="Beta-lactam/transpept-like"/>
</dbReference>
<dbReference type="FunFam" id="1.10.287.70:FF:000086">
    <property type="entry name" value="Polycystic kidney disease 2"/>
    <property type="match status" value="1"/>
</dbReference>
<feature type="domain" description="Ryanodine receptor Ryr" evidence="12">
    <location>
        <begin position="945"/>
        <end position="1034"/>
    </location>
</feature>
<dbReference type="GO" id="GO:0005886">
    <property type="term" value="C:plasma membrane"/>
    <property type="evidence" value="ECO:0007669"/>
    <property type="project" value="TreeGrafter"/>
</dbReference>
<comment type="subcellular location">
    <subcellularLocation>
        <location evidence="1">Membrane</location>
        <topology evidence="1">Multi-pass membrane protein</topology>
    </subcellularLocation>
</comment>
<dbReference type="VEuPathDB" id="FungiDB:H257_08287"/>
<dbReference type="Proteomes" id="UP000265716">
    <property type="component" value="Unassembled WGS sequence"/>
</dbReference>
<dbReference type="Pfam" id="PF08016">
    <property type="entry name" value="PKD_channel"/>
    <property type="match status" value="1"/>
</dbReference>
<feature type="transmembrane region" description="Helical" evidence="9">
    <location>
        <begin position="2298"/>
        <end position="2317"/>
    </location>
</feature>
<keyword evidence="7 9" id="KW-0472">Membrane</keyword>
<feature type="transmembrane region" description="Helical" evidence="9">
    <location>
        <begin position="824"/>
        <end position="841"/>
    </location>
</feature>
<organism evidence="20 22">
    <name type="scientific">Aphanomyces astaci</name>
    <name type="common">Crayfish plague agent</name>
    <dbReference type="NCBI Taxonomy" id="112090"/>
    <lineage>
        <taxon>Eukaryota</taxon>
        <taxon>Sar</taxon>
        <taxon>Stramenopiles</taxon>
        <taxon>Oomycota</taxon>
        <taxon>Saprolegniomycetes</taxon>
        <taxon>Saprolegniales</taxon>
        <taxon>Verrucalvaceae</taxon>
        <taxon>Aphanomyces</taxon>
    </lineage>
</organism>
<feature type="domain" description="CSC1/OSCA1-like 7TM region" evidence="13">
    <location>
        <begin position="2206"/>
        <end position="2482"/>
    </location>
</feature>
<evidence type="ECO:0000256" key="6">
    <source>
        <dbReference type="ARBA" id="ARBA00022989"/>
    </source>
</evidence>
<dbReference type="InterPro" id="IPR003864">
    <property type="entry name" value="CSC1/OSCA1-like_7TM"/>
</dbReference>
<evidence type="ECO:0000313" key="20">
    <source>
        <dbReference type="EMBL" id="RHY63794.1"/>
    </source>
</evidence>
<gene>
    <name evidence="20" type="ORF">DYB30_001455</name>
    <name evidence="19" type="ORF">DYB34_005372</name>
    <name evidence="18" type="ORF">DYB38_002295</name>
</gene>
<dbReference type="SUPFAM" id="SSF56601">
    <property type="entry name" value="beta-lactamase/transpeptidase-like"/>
    <property type="match status" value="1"/>
</dbReference>
<feature type="transmembrane region" description="Helical" evidence="9">
    <location>
        <begin position="2463"/>
        <end position="2485"/>
    </location>
</feature>
<feature type="transmembrane region" description="Helical" evidence="9">
    <location>
        <begin position="546"/>
        <end position="567"/>
    </location>
</feature>
<evidence type="ECO:0000256" key="2">
    <source>
        <dbReference type="ARBA" id="ARBA00007200"/>
    </source>
</evidence>
<evidence type="ECO:0008006" key="24">
    <source>
        <dbReference type="Google" id="ProtNLM"/>
    </source>
</evidence>
<feature type="chain" id="PRO_5036334675" description="Polycystin cation channel PKD1/PKD2 domain-containing protein" evidence="10">
    <location>
        <begin position="20"/>
        <end position="2602"/>
    </location>
</feature>
<feature type="transmembrane region" description="Helical" evidence="9">
    <location>
        <begin position="2329"/>
        <end position="2349"/>
    </location>
</feature>
<evidence type="ECO:0000313" key="21">
    <source>
        <dbReference type="Proteomes" id="UP000265716"/>
    </source>
</evidence>
<dbReference type="Pfam" id="PF00144">
    <property type="entry name" value="Beta-lactamase"/>
    <property type="match status" value="1"/>
</dbReference>
<dbReference type="VEuPathDB" id="FungiDB:H257_08284"/>
<dbReference type="InterPro" id="IPR046791">
    <property type="entry name" value="Polycystin_dom"/>
</dbReference>
<dbReference type="InterPro" id="IPR003032">
    <property type="entry name" value="Ryanodine_rcpt"/>
</dbReference>
<feature type="domain" description="Polycystin cation channel PKD1/PKD2" evidence="14">
    <location>
        <begin position="432"/>
        <end position="572"/>
    </location>
</feature>
<feature type="domain" description="CSC1/OSCA1-like N-terminal transmembrane" evidence="15">
    <location>
        <begin position="1833"/>
        <end position="1989"/>
    </location>
</feature>
<keyword evidence="4" id="KW-0813">Transport</keyword>
<evidence type="ECO:0000259" key="11">
    <source>
        <dbReference type="Pfam" id="PF00144"/>
    </source>
</evidence>
<evidence type="ECO:0000256" key="7">
    <source>
        <dbReference type="ARBA" id="ARBA00023136"/>
    </source>
</evidence>
<dbReference type="EMBL" id="QUTD01005149">
    <property type="protein sequence ID" value="RHY63794.1"/>
    <property type="molecule type" value="Genomic_DNA"/>
</dbReference>
<evidence type="ECO:0000313" key="18">
    <source>
        <dbReference type="EMBL" id="RHY55512.1"/>
    </source>
</evidence>
<evidence type="ECO:0000256" key="10">
    <source>
        <dbReference type="SAM" id="SignalP"/>
    </source>
</evidence>
<accession>A0A397DEE5</accession>
<keyword evidence="10" id="KW-0732">Signal</keyword>
<sequence>MKRWAFLKIALTSPFVTLGWFKMPSRATIDMSARTYPEEGRALSSTAARRTFLRPLSPSRPQVETFAQRAGQVKWSTRRALISSSNNLSSTPFTDARRLATKVAYYSTMRIHIKRVQYALEEEKRTLFYKELAVYLVFLFIMLVTLCELHVQVPFEHNDGLDQLFWSQEFPNQSYKKTVDDVACPDDIWQWFQGVLHPGYYNTTQRNSFRVSSVQIRFSRVQGQLCRTVASTLVSLFPAQSCYPAFEHGVQDTAPYGDDGYGGSFVYETGLRTLDRSLLYTPNLWNFRMDYGTGGYTVYLPRDNADVGAAMLAALAQNLVLPSTRYVSATWVLYNPSTDVVSQLHVLFEISATDRIQTSYRVSSFELREIHSIQAVALDTQSLLMVFLGLVTVGFSYREVQSIADGGVLSYAKSAWNYFEVIQLVCFGRDCFVELTSMADRVDTINNLGATLALVSAAIVFKYLRLNTRLNMLWETLRLAARDLIAFVFIFMFVFFGYAIMGFLLFGTHSQDYRSLSDSLTACFQMLLGAFDYSSLAAANPVMSGVFFFSFMILVFLIVVNMFVAILSEYYTLAQAAKRESDDKKKRLLHATAATDEEEYVEYDIVKQLESFVQDLRWRVKFSRKDPVPLVGNSCVLVVDYAYLMAERARLRTKFRLAFLVVRTCIRWFPRPFDRGDGTTRLSSVGGTHRGLPPKAHPTRHLNYTKFPVTYVPLYSKSAVPLTMIEQLEPGMVLDLDDGSLTFDRICLEVLGPQHLYLAHDANDDPADDKPPPPARTHFGLHHVHSALGSGSHIKCCRVKYQGEIILTGHETCVVSRRVWVRYLLARLAAVVGAVLTMSWWRRRFQSSSNGKFMPKRKRLILDDDLAMLLRAQTVQDDSASSSCRFDELVRQFRLFLAKQARQGAVRIPSHDLETCVTHEAIAFVERFPTALLPLDKRELVGYKYVPAPADTSAFRLPNSIARLSEFLAQNAHEVWSESRIAQGWKWGPHRDNDKKLHPDLLSYGQLTDNAKQYDRESSIETLKVIQALGYAIHPKGASLHPPPASTTLAPSDDGGITQVWDVEFGVAAPQGETYVPKPITTTDIDLSSELTSLVELLAENSHDVWAKKRMHEGWVYGPRRNDATKEHDGLVPYVYLTSEEKDMDRNSAVQTVKCILRCGFTFQHKRTNARAKFRLNWLDPVQRHLTWFQLADSYATEFTTLADLAAMNSVLGGHEGDDVIGVGVYATEKDLVRALRHLNTTRQIRPGYAYSNLNFEILGQVVEGVTGQPWHEYLKTTIWEPLGMHDTVGRALDSRDPNALSGGHFFCNGTVLGPYSLLNSTMVMIRPGDHYIAAGSILSSPSDLAKFSAFLLRKGAGVFRSSAAISDLITGHNVVPMPPEVATFSGYEFHPDGNAVTAGYGFDTVGDMMYGQHYMDKGGDTFAFHTRNGWLPSLGLGVILVANAQSFSGRLSDMATLDLMRTYIVGVFLDISTETLDRQFHESLAEVDALFPPSPCDAHYYGGIPWDIPGVDIPHATKEALVGAYRAVNSPEYYGPLVVTLHGADLWMQYGVYKRRLVATRDPTMLTWTLEMVYDDLSKRCDDLEIEYAILQRHLESKDLRILELETALAESDANLQTQANASADRIEQLLSLVNALSRDKSRLSSDLAKAAEMEPQLTQTQHYIDVMHDAMMDMEFEMMRLREESARLLTASTAKSQSNAIRRELRGLKKQRCVSQSKWLSDKDDGVEDNDGDDDGDDMDQHEDGQLEDGASSGGDWTSRSSGAAFPILEIDFLDLAQQVVVYAADKTAAQVELCVAMETQLQEDTWQYEQRVRNETMPKPPEGLDNSLHVWTTTKIYFPILVMSLIVFEIVRDHDLTRSFYTCRSRSPVHACPMTIASTQGSTGGFAKWVLPTLGLTDDEVLDACGLDGLCFLRFIRLGRKVAACGVFLSAVLFPVYATAQWTRNDVDALERIALNILRENDPRFWAAVAAMYAISGYTLYLLHREYKDFVARRHHFLSQPYVQQYSVVIHDLPKQLRTCESLTTYLNHLFPNAIHSVVVAVDCKQLEKLVAKRSHYRCKLERALTQWTQSGRNNHRPVHLVKSRGTTVDAIDYFGTKLDRLNYRIQVEIDELETRQKHLYEAMADDCLEDASCIEGETKSLLALMRPTAFVTFRTLLGTHMAQQLLQTSKPTKMLIEAAPCACDINWENLGLKVHVRNTLQLVARYLTIGIVLFWTVPSTVVTSFSSVESLRKLIPALGPTFVTYPWLEGLFKQLTPLGLVIMTALAPVMFTLISHREGHLSEPQVQTSLLHKLVYFQFTQIFAVSVVVGSVLDSLGALVDNPVSAITMLAKAIPAQAASFMSYLIVKTSLGLTMELFRVGPIVVGVLFSVLAPKSTPRDRAAKWCGLASASEPGVLPYSQNFPDYFLAILLTLTFCPMSPVLCYFAYGFFVVSDVVFRRQLLFVYNPALNSTGLCWHPMYNFVIASLVVAQLTLLGVLSLKKAPGPVVAAAVLPFLTLFAHVNILNLYPRTATYLPLLDCVHIDRHRRYGHHITDFPKDNYVQPAMLARTPLQPEYPPSHASGINGSDGDLNIAVAPATALRDERDTDELGMYFLSD</sequence>
<feature type="domain" description="Ryanodine receptor Ryr" evidence="12">
    <location>
        <begin position="1075"/>
        <end position="1164"/>
    </location>
</feature>
<feature type="transmembrane region" description="Helical" evidence="9">
    <location>
        <begin position="1968"/>
        <end position="1987"/>
    </location>
</feature>
<dbReference type="InterPro" id="IPR001466">
    <property type="entry name" value="Beta-lactam-related"/>
</dbReference>
<proteinExistence type="inferred from homology"/>
<evidence type="ECO:0000313" key="19">
    <source>
        <dbReference type="EMBL" id="RHY61218.1"/>
    </source>
</evidence>
<comment type="similarity">
    <text evidence="2">Belongs to the polycystin family.</text>
</comment>
<dbReference type="Proteomes" id="UP000283543">
    <property type="component" value="Unassembled WGS sequence"/>
</dbReference>
<evidence type="ECO:0000256" key="8">
    <source>
        <dbReference type="SAM" id="MobiDB-lite"/>
    </source>
</evidence>
<dbReference type="GO" id="GO:0005227">
    <property type="term" value="F:calcium-activated cation channel activity"/>
    <property type="evidence" value="ECO:0007669"/>
    <property type="project" value="InterPro"/>
</dbReference>
<feature type="region of interest" description="Disordered" evidence="8">
    <location>
        <begin position="1718"/>
        <end position="1761"/>
    </location>
</feature>
<evidence type="ECO:0000313" key="23">
    <source>
        <dbReference type="Proteomes" id="UP000283543"/>
    </source>
</evidence>
<dbReference type="PANTHER" id="PTHR13018:SF5">
    <property type="entry name" value="RE44586P"/>
    <property type="match status" value="1"/>
</dbReference>
<dbReference type="PANTHER" id="PTHR13018">
    <property type="entry name" value="PROBABLE MEMBRANE PROTEIN DUF221-RELATED"/>
    <property type="match status" value="1"/>
</dbReference>
<dbReference type="Proteomes" id="UP000266643">
    <property type="component" value="Unassembled WGS sequence"/>
</dbReference>
<dbReference type="InterPro" id="IPR027815">
    <property type="entry name" value="CSC1/OSCA1-like_cyt"/>
</dbReference>
<feature type="transmembrane region" description="Helical" evidence="9">
    <location>
        <begin position="1925"/>
        <end position="1943"/>
    </location>
</feature>
<feature type="transmembrane region" description="Helical" evidence="9">
    <location>
        <begin position="2207"/>
        <end position="2229"/>
    </location>
</feature>
<dbReference type="Gene3D" id="6.20.350.10">
    <property type="match status" value="2"/>
</dbReference>
<feature type="domain" description="CSC1/OSCA1-like cytosolic" evidence="16">
    <location>
        <begin position="2008"/>
        <end position="2193"/>
    </location>
</feature>
<feature type="transmembrane region" description="Helical" evidence="9">
    <location>
        <begin position="2259"/>
        <end position="2278"/>
    </location>
</feature>
<dbReference type="SUPFAM" id="SSF81324">
    <property type="entry name" value="Voltage-gated potassium channels"/>
    <property type="match status" value="1"/>
</dbReference>
<evidence type="ECO:0000259" key="17">
    <source>
        <dbReference type="Pfam" id="PF20519"/>
    </source>
</evidence>
<dbReference type="Pfam" id="PF20519">
    <property type="entry name" value="Polycystin_dom"/>
    <property type="match status" value="1"/>
</dbReference>
<feature type="transmembrane region" description="Helical" evidence="9">
    <location>
        <begin position="132"/>
        <end position="151"/>
    </location>
</feature>
<keyword evidence="6 9" id="KW-1133">Transmembrane helix</keyword>
<dbReference type="Pfam" id="PF13967">
    <property type="entry name" value="RSN1_TM"/>
    <property type="match status" value="1"/>
</dbReference>
<feature type="transmembrane region" description="Helical" evidence="9">
    <location>
        <begin position="484"/>
        <end position="507"/>
    </location>
</feature>